<proteinExistence type="predicted"/>
<feature type="domain" description="Ryanodine receptor Ryr" evidence="2">
    <location>
        <begin position="427"/>
        <end position="516"/>
    </location>
</feature>
<dbReference type="Gene3D" id="1.10.490.160">
    <property type="match status" value="1"/>
</dbReference>
<dbReference type="PANTHER" id="PTHR46399:SF8">
    <property type="entry name" value="B30.2_SPRY DOMAIN-CONTAINING PROTEIN"/>
    <property type="match status" value="1"/>
</dbReference>
<organism evidence="4">
    <name type="scientific">Magallana gigas</name>
    <name type="common">Pacific oyster</name>
    <name type="synonym">Crassostrea gigas</name>
    <dbReference type="NCBI Taxonomy" id="29159"/>
    <lineage>
        <taxon>Eukaryota</taxon>
        <taxon>Metazoa</taxon>
        <taxon>Spiralia</taxon>
        <taxon>Lophotrochozoa</taxon>
        <taxon>Mollusca</taxon>
        <taxon>Bivalvia</taxon>
        <taxon>Autobranchia</taxon>
        <taxon>Pteriomorphia</taxon>
        <taxon>Ostreida</taxon>
        <taxon>Ostreoidea</taxon>
        <taxon>Ostreidae</taxon>
        <taxon>Magallana</taxon>
    </lineage>
</organism>
<dbReference type="SUPFAM" id="SSF64182">
    <property type="entry name" value="DHH phosphoesterases"/>
    <property type="match status" value="1"/>
</dbReference>
<dbReference type="Gene3D" id="1.10.506.10">
    <property type="entry name" value="GTPase Activation - p120gap, domain 1"/>
    <property type="match status" value="1"/>
</dbReference>
<feature type="domain" description="DDH" evidence="1">
    <location>
        <begin position="46"/>
        <end position="176"/>
    </location>
</feature>
<evidence type="ECO:0000259" key="1">
    <source>
        <dbReference type="Pfam" id="PF01368"/>
    </source>
</evidence>
<protein>
    <submittedName>
        <fullName evidence="4">Ryanodine receptor 44F</fullName>
    </submittedName>
</protein>
<dbReference type="GO" id="GO:0006941">
    <property type="term" value="P:striated muscle contraction"/>
    <property type="evidence" value="ECO:0007669"/>
    <property type="project" value="TreeGrafter"/>
</dbReference>
<evidence type="ECO:0000259" key="2">
    <source>
        <dbReference type="Pfam" id="PF02026"/>
    </source>
</evidence>
<dbReference type="GO" id="GO:0005790">
    <property type="term" value="C:smooth endoplasmic reticulum"/>
    <property type="evidence" value="ECO:0007669"/>
    <property type="project" value="TreeGrafter"/>
</dbReference>
<keyword evidence="4" id="KW-0675">Receptor</keyword>
<feature type="domain" description="Ryanodine receptor Ryr" evidence="2">
    <location>
        <begin position="542"/>
        <end position="625"/>
    </location>
</feature>
<dbReference type="InterPro" id="IPR015925">
    <property type="entry name" value="Ryanodine_IP3_receptor"/>
</dbReference>
<dbReference type="GO" id="GO:0005219">
    <property type="term" value="F:ryanodine-sensitive calcium-release channel activity"/>
    <property type="evidence" value="ECO:0007669"/>
    <property type="project" value="TreeGrafter"/>
</dbReference>
<dbReference type="GO" id="GO:0014808">
    <property type="term" value="P:release of sequestered calcium ion into cytosol by sarcoplasmic reticulum"/>
    <property type="evidence" value="ECO:0007669"/>
    <property type="project" value="TreeGrafter"/>
</dbReference>
<dbReference type="InterPro" id="IPR008936">
    <property type="entry name" value="Rho_GTPase_activation_prot"/>
</dbReference>
<dbReference type="Pfam" id="PF08337">
    <property type="entry name" value="Plexin_cytopl"/>
    <property type="match status" value="1"/>
</dbReference>
<reference evidence="4" key="1">
    <citation type="journal article" date="2012" name="Nature">
        <title>The oyster genome reveals stress adaptation and complexity of shell formation.</title>
        <authorList>
            <person name="Zhang G."/>
            <person name="Fang X."/>
            <person name="Guo X."/>
            <person name="Li L."/>
            <person name="Luo R."/>
            <person name="Xu F."/>
            <person name="Yang P."/>
            <person name="Zhang L."/>
            <person name="Wang X."/>
            <person name="Qi H."/>
            <person name="Xiong Z."/>
            <person name="Que H."/>
            <person name="Xie Y."/>
            <person name="Holland P.W."/>
            <person name="Paps J."/>
            <person name="Zhu Y."/>
            <person name="Wu F."/>
            <person name="Chen Y."/>
            <person name="Wang J."/>
            <person name="Peng C."/>
            <person name="Meng J."/>
            <person name="Yang L."/>
            <person name="Liu J."/>
            <person name="Wen B."/>
            <person name="Zhang N."/>
            <person name="Huang Z."/>
            <person name="Zhu Q."/>
            <person name="Feng Y."/>
            <person name="Mount A."/>
            <person name="Hedgecock D."/>
            <person name="Xu Z."/>
            <person name="Liu Y."/>
            <person name="Domazet-Loso T."/>
            <person name="Du Y."/>
            <person name="Sun X."/>
            <person name="Zhang S."/>
            <person name="Liu B."/>
            <person name="Cheng P."/>
            <person name="Jiang X."/>
            <person name="Li J."/>
            <person name="Fan D."/>
            <person name="Wang W."/>
            <person name="Fu W."/>
            <person name="Wang T."/>
            <person name="Wang B."/>
            <person name="Zhang J."/>
            <person name="Peng Z."/>
            <person name="Li Y."/>
            <person name="Li N."/>
            <person name="Wang J."/>
            <person name="Chen M."/>
            <person name="He Y."/>
            <person name="Tan F."/>
            <person name="Song X."/>
            <person name="Zheng Q."/>
            <person name="Huang R."/>
            <person name="Yang H."/>
            <person name="Du X."/>
            <person name="Chen L."/>
            <person name="Yang M."/>
            <person name="Gaffney P.M."/>
            <person name="Wang S."/>
            <person name="Luo L."/>
            <person name="She Z."/>
            <person name="Ming Y."/>
            <person name="Huang W."/>
            <person name="Zhang S."/>
            <person name="Huang B."/>
            <person name="Zhang Y."/>
            <person name="Qu T."/>
            <person name="Ni P."/>
            <person name="Miao G."/>
            <person name="Wang J."/>
            <person name="Wang Q."/>
            <person name="Steinberg C.E."/>
            <person name="Wang H."/>
            <person name="Li N."/>
            <person name="Qian L."/>
            <person name="Zhang G."/>
            <person name="Li Y."/>
            <person name="Yang H."/>
            <person name="Liu X."/>
            <person name="Wang J."/>
            <person name="Yin Y."/>
            <person name="Wang J."/>
        </authorList>
    </citation>
    <scope>NUCLEOTIDE SEQUENCE [LARGE SCALE GENOMIC DNA]</scope>
    <source>
        <strain evidence="4">05x7-T-G4-1.051#20</strain>
    </source>
</reference>
<dbReference type="GO" id="GO:0030018">
    <property type="term" value="C:Z disc"/>
    <property type="evidence" value="ECO:0007669"/>
    <property type="project" value="TreeGrafter"/>
</dbReference>
<dbReference type="InterPro" id="IPR013548">
    <property type="entry name" value="Plexin_cytoplasmic_RasGAP_dom"/>
</dbReference>
<dbReference type="GO" id="GO:0033017">
    <property type="term" value="C:sarcoplasmic reticulum membrane"/>
    <property type="evidence" value="ECO:0007669"/>
    <property type="project" value="TreeGrafter"/>
</dbReference>
<dbReference type="InterPro" id="IPR003032">
    <property type="entry name" value="Ryanodine_rcpt"/>
</dbReference>
<gene>
    <name evidence="4" type="ORF">CGI_10025234</name>
</gene>
<dbReference type="Gene3D" id="3.90.1640.10">
    <property type="entry name" value="inorganic pyrophosphatase (n-terminal core)"/>
    <property type="match status" value="1"/>
</dbReference>
<dbReference type="InParanoid" id="K1QM56"/>
<dbReference type="GO" id="GO:0034704">
    <property type="term" value="C:calcium channel complex"/>
    <property type="evidence" value="ECO:0007669"/>
    <property type="project" value="TreeGrafter"/>
</dbReference>
<dbReference type="InterPro" id="IPR001667">
    <property type="entry name" value="DDH_dom"/>
</dbReference>
<dbReference type="EMBL" id="JH818105">
    <property type="protein sequence ID" value="EKC32139.1"/>
    <property type="molecule type" value="Genomic_DNA"/>
</dbReference>
<dbReference type="GO" id="GO:0017154">
    <property type="term" value="F:semaphorin receptor activity"/>
    <property type="evidence" value="ECO:0007669"/>
    <property type="project" value="InterPro"/>
</dbReference>
<evidence type="ECO:0000259" key="3">
    <source>
        <dbReference type="Pfam" id="PF08337"/>
    </source>
</evidence>
<evidence type="ECO:0000313" key="4">
    <source>
        <dbReference type="EMBL" id="EKC32139.1"/>
    </source>
</evidence>
<feature type="domain" description="Plexin cytoplasmic RasGAP" evidence="3">
    <location>
        <begin position="1046"/>
        <end position="1117"/>
    </location>
</feature>
<dbReference type="Pfam" id="PF02026">
    <property type="entry name" value="RyR"/>
    <property type="match status" value="2"/>
</dbReference>
<accession>K1QM56</accession>
<dbReference type="GO" id="GO:0042383">
    <property type="term" value="C:sarcolemma"/>
    <property type="evidence" value="ECO:0007669"/>
    <property type="project" value="TreeGrafter"/>
</dbReference>
<dbReference type="InterPro" id="IPR038763">
    <property type="entry name" value="DHH_sf"/>
</dbReference>
<dbReference type="PANTHER" id="PTHR46399">
    <property type="entry name" value="B30.2/SPRY DOMAIN-CONTAINING PROTEIN"/>
    <property type="match status" value="1"/>
</dbReference>
<dbReference type="Pfam" id="PF01368">
    <property type="entry name" value="DHH"/>
    <property type="match status" value="1"/>
</dbReference>
<dbReference type="AlphaFoldDB" id="K1QM56"/>
<name>K1QM56_MAGGI</name>
<sequence>MANNTFSLEVAYDVTHHGGSSESLRWPTATGLRPWMYVETDDKIHVVIGNESCDLDSVVAALTYGYFLHKTSSSSQTKCLPVLNTPKSQFHLRTDSKYLLSHTGINPDHLTFKDDLDLQDLHLKGRLSLTLVDHNVLAGEHSTLEDSVVMVIDHHQLERKPCDSGVCSFYEADSSSPPAVSLPPGLIPTHKASIMMFLERVYGIEDQATFFRILEDAILPDLRAATTLDIQVNASENDMALALNRYIGSCVLPILTNYSHFFSDADHASALLDSTLNTVYRLSKCQSLTKGQMDAVSNFLISFTNQLRPPMMTKLLRKLTHDVPVLNENTVIPLRVLTSYYERCGRYYSVGGWGSYGSATEEEKRLTMMLFTGIFDALAQRSYDPELFSKALPCLSAIGCALSPDYSLSNHDDHWLQDSSEDFNGSYNPQPVDTGRIKLNQNYDVTINRFAEHFHDCWAIKKIDQGWVFGTNYDDERKTHPKLKPYHLLDEESKSKYMSPIKENLKVMLYWGWSLEQDQARLQANRESMRRRMSKDGAHHGYSPKPFDLRNMTLTREIQALAERLAENSHDLWAKTKKQELEEIGGGVHPQLVPYDTLTDKEKRKVRDHAQELLKFLQFQGYRLNSSSDTDINQQRRKSGSRPSKDKNSDGVGVSATEKRFAYSLLEKLLGYFDNASSNLMETRPSSRFSRRGSYSTASEDVKFFAKVVLPFVKKYYHAHKDYFVGKAGSSTSSSLASVKEKEMTASLFCKLAATLRTKITAFGHDVNISVRCLQVLVKAVDARSVVKNSPEMVRASLLPFFNNAADDLAQVVDNLNKGRFSHVKGTITRGATSLDYVHMVLLPVLSSMFDHLGAHNFGPDLIVGDAQLACYRILNSLYCLGTSNNVIINRHRPALGECLSSFASCFPVAFLEPERNKFNRNSLMYGIEEEKLAEHSLEAQEILVVYGNLEKVVGYLKYKETGEVNLIDYLIPSLMGFAAVIVVIILLVCLRYRKQQKNAEREYKAIQLQLDNLESTVRNECKQAFAELQTDMTDLTTDLESSRKPYHDYDEYTFRILFPGMFDHIILQPPQRSGNMDRHPDVAISHFRQLLNNKHFLLMFVRTLEKQKTFTIRDRVCKGLNYTTRYPIRKRNSTEP</sequence>
<dbReference type="HOGENOM" id="CLU_278276_0_0_1"/>